<organism evidence="3 4">
    <name type="scientific">Methylobacillus methanolivorans</name>
    <dbReference type="NCBI Taxonomy" id="1848927"/>
    <lineage>
        <taxon>Bacteria</taxon>
        <taxon>Pseudomonadati</taxon>
        <taxon>Pseudomonadota</taxon>
        <taxon>Betaproteobacteria</taxon>
        <taxon>Nitrosomonadales</taxon>
        <taxon>Methylophilaceae</taxon>
        <taxon>Methylobacillus</taxon>
    </lineage>
</organism>
<dbReference type="InterPro" id="IPR005546">
    <property type="entry name" value="Autotransporte_beta"/>
</dbReference>
<dbReference type="SMART" id="SM00869">
    <property type="entry name" value="Autotransporter"/>
    <property type="match status" value="1"/>
</dbReference>
<feature type="domain" description="Autotransporter" evidence="2">
    <location>
        <begin position="1356"/>
        <end position="1631"/>
    </location>
</feature>
<sequence>MNNTYKTIWNAARLMYLVVSEAVGGQGGRGLLASSMMAAGLLYAGGHAAIALADSTVYTPYEVNMNPSAWTQDRGGSPALALVEWEGRDALKLSVNPPATTDSFNNWQGYSQRTTVSAGASFLRGDLWINSDWQTGTSTDFVNTGMWGSAMPESVVAAGSYVNNEAAFPIIHFSNQDGMGHLRVWDEGEWVDLLQTASLINYGSWNTLDLRLLPAENLIEYYFNGELVYSWNPPETTSGTPSQFWAMYLKARNNGVTVFDTYWSRLLAGQVYVNGDIVGNTSGDVAVDAGAIAQVASGATIAGTLLAEGSTTQQAGANFAGSAVVTGSLIGDNASFVFSSNGNDVVSIEGNVELENGASATGGSSTQPIQVGGNIKLDGATLGGSWQVEHGYLSAANDSVALLNASHFSGTVDGAANGVVKSDASGIVMSGGSVSNAGTGSAVVAVSGGSYEGFGVDIATTGAGAYGASAYSAGEVTLHGGSVQTSGQAAHGLVADGSGSVVEATDTEISVAGSRAYGANASNGGQVNLEGVIINQSNLGAYGRGVSATGTGSSVTANNTEIIISGTGTNGSDAPVGAVATRGASVVLENSTISMIGSNRSYGVRADSGGSATINGVQVSTIGTNSHAVLAWAATSGDTVGQETAVNINGVRILTSGENSYGLFAQNSGAQIEAANITITTTGAIGRGLYAYNGGQLEATTGVINTSGDDAVGIQSSGAQSLIHASGIAVTTSGERALGISAGWPDGAEGTVVFDHGSIITSGQDAYGASAILGGLVRLQTSSVVTTASNVAAAFATAGGQLEISGSSLTSQQGAGIYLLNNATATLVGTHVSAAGASILSELTEAGQVQNILVGAGSVLTQNNGVLLQVNRNDDGLDGIINLTLANGSVSSGDIVDLDGVEAGRTGLTNLVVGAGAQWIGVVRGIHDVSAEDGATVVNTDGSPIVGSVSGGEGTTIVFTNGADIEGGVVAGSGSTVNFTGTTTIAQSVASDGASYTFNGDTNIGSNVSATDHAQLQFNGTSTTVAGGVSSSDSTALQFNSSTTTIGGELHLTGASSAVFNGAVSIDGVVNANQSVLTFASATTLNHGLTAEGAQVLFSRTAATTITGDVSLSQGAVTHGGTIATPIVVTGNAVVDTSATLGGNFIFSGTLTGSGTIGPGNSVGTQTYGSVAGFSGTYVAEVNAAGQSDLVHITDTGVSNLGGITLAVTQENGNGGYLLNHRYTILTTDGTLGTPFSSSSWTGGGLVSLNTFYNLDNVEVSLSIDQAAVDNVQSSLNRNQRAVLGGALMVAGSNSFLDAALQQQDTAAALDQLSGEIHASARNTLIEDSRFVRNAALDRVRQAFGSVAALGNNSTVDGGAYTAWTQAVGNWGHDSGTQNAARLSRRTGGLLFGADTQLSNRWRVGALGGYTDSNQSLSDRRSSASVRSYHLGVYGGTEWDQLSLRLGASHSWHDISTQRNVAFSGLSAQSKSDYDGRTLQGFADVGYRLDAGRLALEPFITLAHVYVHTDAFQEKQGAALHGRSQGTDTTFTTLGLRVAQQLGQRQGSAVLRGSLAWRTASGDTSERAQLAFTGGDVFSISGTPVRRESVVLDAGVDIYATDRVNLSFSYLGQYASRAEDHSVRANLSWQF</sequence>
<dbReference type="NCBIfam" id="TIGR01414">
    <property type="entry name" value="autotrans_barl"/>
    <property type="match status" value="1"/>
</dbReference>
<dbReference type="Pfam" id="PF03797">
    <property type="entry name" value="Autotransporter"/>
    <property type="match status" value="1"/>
</dbReference>
<evidence type="ECO:0000313" key="3">
    <source>
        <dbReference type="EMBL" id="MFJ5445095.1"/>
    </source>
</evidence>
<dbReference type="Gene3D" id="2.160.20.20">
    <property type="match status" value="1"/>
</dbReference>
<keyword evidence="4" id="KW-1185">Reference proteome</keyword>
<dbReference type="InterPro" id="IPR012332">
    <property type="entry name" value="Autotransporter_pectin_lyase_C"/>
</dbReference>
<dbReference type="InterPro" id="IPR036709">
    <property type="entry name" value="Autotransporte_beta_dom_sf"/>
</dbReference>
<dbReference type="InterPro" id="IPR011050">
    <property type="entry name" value="Pectin_lyase_fold/virulence"/>
</dbReference>
<evidence type="ECO:0000256" key="1">
    <source>
        <dbReference type="ARBA" id="ARBA00023026"/>
    </source>
</evidence>
<dbReference type="SUPFAM" id="SSF51126">
    <property type="entry name" value="Pectin lyase-like"/>
    <property type="match status" value="1"/>
</dbReference>
<dbReference type="PROSITE" id="PS51208">
    <property type="entry name" value="AUTOTRANSPORTER"/>
    <property type="match status" value="1"/>
</dbReference>
<dbReference type="InterPro" id="IPR024973">
    <property type="entry name" value="ESPR"/>
</dbReference>
<evidence type="ECO:0000313" key="4">
    <source>
        <dbReference type="Proteomes" id="UP001617669"/>
    </source>
</evidence>
<evidence type="ECO:0000259" key="2">
    <source>
        <dbReference type="PROSITE" id="PS51208"/>
    </source>
</evidence>
<comment type="caution">
    <text evidence="3">The sequence shown here is derived from an EMBL/GenBank/DDBJ whole genome shotgun (WGS) entry which is preliminary data.</text>
</comment>
<dbReference type="EMBL" id="JBIWXY010000001">
    <property type="protein sequence ID" value="MFJ5445095.1"/>
    <property type="molecule type" value="Genomic_DNA"/>
</dbReference>
<dbReference type="RefSeq" id="WP_400878877.1">
    <property type="nucleotide sequence ID" value="NZ_JBIWXY010000001.1"/>
</dbReference>
<dbReference type="Pfam" id="PF13018">
    <property type="entry name" value="ESPR"/>
    <property type="match status" value="1"/>
</dbReference>
<dbReference type="InterPro" id="IPR006315">
    <property type="entry name" value="OM_autotransptr_brl_dom"/>
</dbReference>
<keyword evidence="1" id="KW-0843">Virulence</keyword>
<proteinExistence type="predicted"/>
<accession>A0ABW8GI90</accession>
<reference evidence="3 4" key="1">
    <citation type="submission" date="2024-11" db="EMBL/GenBank/DDBJ databases">
        <authorList>
            <person name="Kaparullina E.N."/>
            <person name="Delegan Y.A."/>
            <person name="Doronina N.V."/>
        </authorList>
    </citation>
    <scope>NUCLEOTIDE SEQUENCE [LARGE SCALE GENOMIC DNA]</scope>
    <source>
        <strain evidence="3 4">7sh_L</strain>
    </source>
</reference>
<name>A0ABW8GI90_9PROT</name>
<dbReference type="Proteomes" id="UP001617669">
    <property type="component" value="Unassembled WGS sequence"/>
</dbReference>
<protein>
    <submittedName>
        <fullName evidence="3">Autotransporter domain-containing protein</fullName>
    </submittedName>
</protein>
<gene>
    <name evidence="3" type="ORF">ACIKP9_02520</name>
</gene>
<dbReference type="Gene3D" id="2.40.128.130">
    <property type="entry name" value="Autotransporter beta-domain"/>
    <property type="match status" value="1"/>
</dbReference>
<dbReference type="SUPFAM" id="SSF103515">
    <property type="entry name" value="Autotransporter"/>
    <property type="match status" value="1"/>
</dbReference>